<dbReference type="InterPro" id="IPR007742">
    <property type="entry name" value="NosD_dom"/>
</dbReference>
<keyword evidence="1" id="KW-0472">Membrane</keyword>
<dbReference type="Proteomes" id="UP000229307">
    <property type="component" value="Unassembled WGS sequence"/>
</dbReference>
<comment type="caution">
    <text evidence="3">The sequence shown here is derived from an EMBL/GenBank/DDBJ whole genome shotgun (WGS) entry which is preliminary data.</text>
</comment>
<feature type="transmembrane region" description="Helical" evidence="1">
    <location>
        <begin position="9"/>
        <end position="30"/>
    </location>
</feature>
<dbReference type="InterPro" id="IPR011050">
    <property type="entry name" value="Pectin_lyase_fold/virulence"/>
</dbReference>
<gene>
    <name evidence="3" type="ORF">COY52_09695</name>
</gene>
<dbReference type="Pfam" id="PF05048">
    <property type="entry name" value="NosD"/>
    <property type="match status" value="1"/>
</dbReference>
<dbReference type="SUPFAM" id="SSF51126">
    <property type="entry name" value="Pectin lyase-like"/>
    <property type="match status" value="1"/>
</dbReference>
<feature type="domain" description="Periplasmic copper-binding protein NosD beta helix" evidence="2">
    <location>
        <begin position="138"/>
        <end position="280"/>
    </location>
</feature>
<accession>A0A2M7S7R9</accession>
<protein>
    <recommendedName>
        <fullName evidence="2">Periplasmic copper-binding protein NosD beta helix domain-containing protein</fullName>
    </recommendedName>
</protein>
<evidence type="ECO:0000313" key="3">
    <source>
        <dbReference type="EMBL" id="PIZ15478.1"/>
    </source>
</evidence>
<organism evidence="3 4">
    <name type="scientific">Candidatus Desantisbacteria bacterium CG_4_10_14_0_8_um_filter_48_22</name>
    <dbReference type="NCBI Taxonomy" id="1974543"/>
    <lineage>
        <taxon>Bacteria</taxon>
        <taxon>Candidatus Desantisiibacteriota</taxon>
    </lineage>
</organism>
<dbReference type="EMBL" id="PFMR01000261">
    <property type="protein sequence ID" value="PIZ15478.1"/>
    <property type="molecule type" value="Genomic_DNA"/>
</dbReference>
<dbReference type="InterPro" id="IPR012334">
    <property type="entry name" value="Pectin_lyas_fold"/>
</dbReference>
<name>A0A2M7S7R9_9BACT</name>
<keyword evidence="1" id="KW-1133">Transmembrane helix</keyword>
<evidence type="ECO:0000256" key="1">
    <source>
        <dbReference type="SAM" id="Phobius"/>
    </source>
</evidence>
<dbReference type="Gene3D" id="2.160.20.10">
    <property type="entry name" value="Single-stranded right-handed beta-helix, Pectin lyase-like"/>
    <property type="match status" value="2"/>
</dbReference>
<evidence type="ECO:0000313" key="4">
    <source>
        <dbReference type="Proteomes" id="UP000229307"/>
    </source>
</evidence>
<sequence>MPKLDPAGWFAKIGFITCLLITCIIASFIFDRKEYSVTDVYEVGPGKPYFNIQSAVNALIETQWGMPFDTEKKIKIYAKQGEGYDACYNEAITIWGLKPTQDHRLIIEGDGNLAMIASSQDIKYVKMLPVKVYPGAAFTVKSPFVTIRKLRIGGNGYPVHCIEDKGIYVSEKGFVIEDCTWYKTHHSQVYLARGANSAVINRNTFCLSGTSAVEIEPGVNNCLICNNTMVGMQHGIICRGKNHRIYNNTIVKSSKYVAGSCIYFPETTCGNIDIKNNIFVADYPSSCFSSNGLPAGISSDNNLFFSFLTSFIYDDCTKDPKDRVKLTGWKKISGQDTNSLYGDPIFFFFNGYKWIPPYGDSPPFYINTDLRLREGSAAIGRGKVLSGIFDTDILGKKRKNLWDIGAYARQ</sequence>
<keyword evidence="1" id="KW-0812">Transmembrane</keyword>
<reference evidence="4" key="1">
    <citation type="submission" date="2017-09" db="EMBL/GenBank/DDBJ databases">
        <title>Depth-based differentiation of microbial function through sediment-hosted aquifers and enrichment of novel symbionts in the deep terrestrial subsurface.</title>
        <authorList>
            <person name="Probst A.J."/>
            <person name="Ladd B."/>
            <person name="Jarett J.K."/>
            <person name="Geller-Mcgrath D.E."/>
            <person name="Sieber C.M.K."/>
            <person name="Emerson J.B."/>
            <person name="Anantharaman K."/>
            <person name="Thomas B.C."/>
            <person name="Malmstrom R."/>
            <person name="Stieglmeier M."/>
            <person name="Klingl A."/>
            <person name="Woyke T."/>
            <person name="Ryan C.M."/>
            <person name="Banfield J.F."/>
        </authorList>
    </citation>
    <scope>NUCLEOTIDE SEQUENCE [LARGE SCALE GENOMIC DNA]</scope>
</reference>
<proteinExistence type="predicted"/>
<evidence type="ECO:0000259" key="2">
    <source>
        <dbReference type="Pfam" id="PF05048"/>
    </source>
</evidence>
<dbReference type="AlphaFoldDB" id="A0A2M7S7R9"/>